<sequence length="1146" mass="126793">MTQRVHRVNEMQIGAQQPSLRCPRSFPPFTNGATKNDGSEGIPDNSKGKEKKNICGPNMDVKEPLLKPRRSQSSSESILSIGYEPTLFNSIKPIARPTSCNHCGLYGSRRCSQCRQAYYCSADCQRKDWSAHSVFCKPLAAKEQGACRSPTERGEQIVQRRTEASPVSTSPKTEEILRKITFSDLQESGLKEGKESQGFVLDFLSPSKFYIQVCTTKSVESLVKVSTLLKEIYTKPENLKKGYTPAIGEICVAKYAQDQNWYRVMVHSVDDQMKMAQVFYLDFGNLETVSMNDVQQMHKDVELIPPTAIKCFLANIAAPPCGWTPECLVDVKKLLLGKKVTFTVLRIEQEEPPIYGVDVTLPSSGERVGKYLFDKGYCFSPEVKSKMKRSSSETDSILDKAAEPEQSSTDLPPTLKAVSVSVGDVFNAVITDIQTPSRFYCQQLKNGEQLAELMESMEKHYKAAPVSPGFSPTAGEICAALFTEDNRWYRATVLDRVSEDSALVGYVDFGNLELLPVSRLRPIPARMLALPLQAIQCSLAGVRPTSKKWTKEAATEMASLVANKMIAVRVATETEEHLMVQLLDGSVNPELDIARKLIQAGLAVDEGSSCAVACSGGELMDDSCTKRRQWTPVELPIGCNVDVSVCMFYSPDEFYCQLCNEKDTKSLEEVNRSLGQHCLMSLSTKCNPRAGDIFCAFFSGDGNWYRAMVIDVEQKTIKVRFMDYGNTEELQADKLCDIPPKFLELPFQAVRCSLAGVKPVRDKWDRDSIIAFRTSVAGVKLKAKAVSKIDSGYRVELVASDSGSSVSEALVAEKVAVRDTAQEVGEAGDGHPTKQKITSRAENILMDGSGDKSPQSTKAHAPKFQDNIESLQANSTPTKEKEVCVRSPSREDSLDKAIEPPLGAEMKESSVSRRWTSIELPLQDAVQALVLCVISPDLFYAFPKENRVDVGKLQQTMIEMATYCSAQSDSQNFRPTVGDACCARFTGDSQWYRAIVLDTSESEAQVAYADYGNTESLPYSCLVAIKESFLDPPVQIIKCCLAGVEHVDEKWMPSTTRLLQSLLLGCELTITTLSLQTGIHSVAVEKMTETGALLVQNKLISEGLAKQCNPRANKNQCKEREECCCQDLRIRVEKMEATLLHLMNKL</sequence>
<dbReference type="FunFam" id="2.30.30.140:FF:000018">
    <property type="entry name" value="Serine/threonine-protein kinase 31"/>
    <property type="match status" value="4"/>
</dbReference>
<dbReference type="GO" id="GO:0043186">
    <property type="term" value="C:P granule"/>
    <property type="evidence" value="ECO:0000318"/>
    <property type="project" value="GO_Central"/>
</dbReference>
<dbReference type="SUPFAM" id="SSF50199">
    <property type="entry name" value="Staphylococcal nuclease"/>
    <property type="match status" value="1"/>
</dbReference>
<evidence type="ECO:0000256" key="5">
    <source>
        <dbReference type="SAM" id="MobiDB-lite"/>
    </source>
</evidence>
<dbReference type="CDD" id="cd20409">
    <property type="entry name" value="Tudor_TDRD1_rpt2"/>
    <property type="match status" value="1"/>
</dbReference>
<dbReference type="Gene3D" id="2.40.50.90">
    <property type="match status" value="4"/>
</dbReference>
<dbReference type="AGR" id="Xenbase:XB-GENE-17343692"/>
<dbReference type="PANTHER" id="PTHR22948:SF4">
    <property type="entry name" value="TUDOR DOMAIN-CONTAINING PROTEIN 1"/>
    <property type="match status" value="1"/>
</dbReference>
<evidence type="ECO:0000256" key="2">
    <source>
        <dbReference type="ARBA" id="ARBA00022771"/>
    </source>
</evidence>
<dbReference type="Proteomes" id="UP000186698">
    <property type="component" value="Chromosome 7L"/>
</dbReference>
<dbReference type="InterPro" id="IPR047376">
    <property type="entry name" value="Tudor_TDRD1_rpt1"/>
</dbReference>
<dbReference type="InterPro" id="IPR050621">
    <property type="entry name" value="Tudor_domain_containing"/>
</dbReference>
<dbReference type="OrthoDB" id="341421at2759"/>
<dbReference type="RefSeq" id="XP_018080471.1">
    <property type="nucleotide sequence ID" value="XM_018224982.2"/>
</dbReference>
<feature type="region of interest" description="Disordered" evidence="5">
    <location>
        <begin position="151"/>
        <end position="170"/>
    </location>
</feature>
<feature type="region of interest" description="Disordered" evidence="5">
    <location>
        <begin position="1"/>
        <end position="76"/>
    </location>
</feature>
<dbReference type="CDD" id="cd20411">
    <property type="entry name" value="Tudor_TDRD1_rpt4"/>
    <property type="match status" value="1"/>
</dbReference>
<dbReference type="PROSITE" id="PS01360">
    <property type="entry name" value="ZF_MYND_1"/>
    <property type="match status" value="1"/>
</dbReference>
<reference evidence="9" key="1">
    <citation type="submission" date="2025-08" db="UniProtKB">
        <authorList>
            <consortium name="RefSeq"/>
        </authorList>
    </citation>
    <scope>IDENTIFICATION</scope>
    <source>
        <strain evidence="9">J_2021</strain>
        <tissue evidence="9">Erythrocytes</tissue>
    </source>
</reference>
<dbReference type="InterPro" id="IPR047377">
    <property type="entry name" value="Tudor_TDRD1_rpt2"/>
</dbReference>
<feature type="compositionally biased region" description="Basic and acidic residues" evidence="5">
    <location>
        <begin position="878"/>
        <end position="896"/>
    </location>
</feature>
<dbReference type="Gene3D" id="6.10.140.2220">
    <property type="match status" value="1"/>
</dbReference>
<dbReference type="PROSITE" id="PS50304">
    <property type="entry name" value="TUDOR"/>
    <property type="match status" value="4"/>
</dbReference>
<evidence type="ECO:0000313" key="10">
    <source>
        <dbReference type="Xenbase" id="XB-GENE-17343692"/>
    </source>
</evidence>
<dbReference type="SMART" id="SM00333">
    <property type="entry name" value="TUDOR"/>
    <property type="match status" value="4"/>
</dbReference>
<keyword evidence="8" id="KW-1185">Reference proteome</keyword>
<dbReference type="GO" id="GO:0030719">
    <property type="term" value="P:P granule organization"/>
    <property type="evidence" value="ECO:0000318"/>
    <property type="project" value="GO_Central"/>
</dbReference>
<dbReference type="PANTHER" id="PTHR22948">
    <property type="entry name" value="TUDOR DOMAIN CONTAINING PROTEIN"/>
    <property type="match status" value="1"/>
</dbReference>
<dbReference type="CDD" id="cd20408">
    <property type="entry name" value="Tudor_TDRD1_rpt1"/>
    <property type="match status" value="1"/>
</dbReference>
<protein>
    <submittedName>
        <fullName evidence="9">Tudor domain-containing protein 1</fullName>
    </submittedName>
</protein>
<proteinExistence type="predicted"/>
<organism evidence="8 9">
    <name type="scientific">Xenopus laevis</name>
    <name type="common">African clawed frog</name>
    <dbReference type="NCBI Taxonomy" id="8355"/>
    <lineage>
        <taxon>Eukaryota</taxon>
        <taxon>Metazoa</taxon>
        <taxon>Chordata</taxon>
        <taxon>Craniata</taxon>
        <taxon>Vertebrata</taxon>
        <taxon>Euteleostomi</taxon>
        <taxon>Amphibia</taxon>
        <taxon>Batrachia</taxon>
        <taxon>Anura</taxon>
        <taxon>Pipoidea</taxon>
        <taxon>Pipidae</taxon>
        <taxon>Xenopodinae</taxon>
        <taxon>Xenopus</taxon>
        <taxon>Xenopus</taxon>
    </lineage>
</organism>
<dbReference type="GO" id="GO:0034587">
    <property type="term" value="P:piRNA processing"/>
    <property type="evidence" value="ECO:0000318"/>
    <property type="project" value="GO_Central"/>
</dbReference>
<dbReference type="SUPFAM" id="SSF144232">
    <property type="entry name" value="HIT/MYND zinc finger-like"/>
    <property type="match status" value="1"/>
</dbReference>
<dbReference type="GO" id="GO:0007283">
    <property type="term" value="P:spermatogenesis"/>
    <property type="evidence" value="ECO:0000318"/>
    <property type="project" value="GO_Central"/>
</dbReference>
<feature type="domain" description="MYND-type" evidence="7">
    <location>
        <begin position="100"/>
        <end position="136"/>
    </location>
</feature>
<evidence type="ECO:0000259" key="7">
    <source>
        <dbReference type="PROSITE" id="PS50865"/>
    </source>
</evidence>
<accession>A0A8J0T993</accession>
<evidence type="ECO:0000256" key="1">
    <source>
        <dbReference type="ARBA" id="ARBA00022723"/>
    </source>
</evidence>
<name>A0A8J0T993_XENLA</name>
<dbReference type="CTD" id="108696010"/>
<dbReference type="AlphaFoldDB" id="A0A8J0T993"/>
<dbReference type="GO" id="GO:0008270">
    <property type="term" value="F:zinc ion binding"/>
    <property type="evidence" value="ECO:0007669"/>
    <property type="project" value="UniProtKB-KW"/>
</dbReference>
<dbReference type="InterPro" id="IPR002999">
    <property type="entry name" value="Tudor"/>
</dbReference>
<evidence type="ECO:0000256" key="4">
    <source>
        <dbReference type="PROSITE-ProRule" id="PRU00134"/>
    </source>
</evidence>
<feature type="region of interest" description="Disordered" evidence="5">
    <location>
        <begin position="875"/>
        <end position="896"/>
    </location>
</feature>
<dbReference type="SUPFAM" id="SSF63748">
    <property type="entry name" value="Tudor/PWWP/MBT"/>
    <property type="match status" value="4"/>
</dbReference>
<gene>
    <name evidence="9 10" type="primary">tdrd1.L</name>
</gene>
<dbReference type="Pfam" id="PF00567">
    <property type="entry name" value="TUDOR"/>
    <property type="match status" value="4"/>
</dbReference>
<dbReference type="InterPro" id="IPR002893">
    <property type="entry name" value="Znf_MYND"/>
</dbReference>
<dbReference type="Pfam" id="PF01753">
    <property type="entry name" value="zf-MYND"/>
    <property type="match status" value="1"/>
</dbReference>
<feature type="domain" description="Tudor" evidence="6">
    <location>
        <begin position="687"/>
        <end position="745"/>
    </location>
</feature>
<keyword evidence="3" id="KW-0862">Zinc</keyword>
<feature type="domain" description="Tudor" evidence="6">
    <location>
        <begin position="974"/>
        <end position="1032"/>
    </location>
</feature>
<evidence type="ECO:0000313" key="8">
    <source>
        <dbReference type="Proteomes" id="UP000186698"/>
    </source>
</evidence>
<dbReference type="PROSITE" id="PS50865">
    <property type="entry name" value="ZF_MYND_2"/>
    <property type="match status" value="1"/>
</dbReference>
<evidence type="ECO:0000259" key="6">
    <source>
        <dbReference type="PROSITE" id="PS50304"/>
    </source>
</evidence>
<dbReference type="InterPro" id="IPR035437">
    <property type="entry name" value="SNase_OB-fold_sf"/>
</dbReference>
<feature type="compositionally biased region" description="Basic and acidic residues" evidence="5">
    <location>
        <begin position="151"/>
        <end position="163"/>
    </location>
</feature>
<dbReference type="Xenbase" id="XB-GENE-17343692">
    <property type="gene designation" value="tdrd1.L"/>
</dbReference>
<feature type="domain" description="Tudor" evidence="6">
    <location>
        <begin position="471"/>
        <end position="530"/>
    </location>
</feature>
<keyword evidence="1" id="KW-0479">Metal-binding</keyword>
<keyword evidence="2 4" id="KW-0863">Zinc-finger</keyword>
<dbReference type="KEGG" id="xla:108696010"/>
<evidence type="ECO:0000313" key="9">
    <source>
        <dbReference type="RefSeq" id="XP_018080471.1"/>
    </source>
</evidence>
<evidence type="ECO:0000256" key="3">
    <source>
        <dbReference type="ARBA" id="ARBA00022833"/>
    </source>
</evidence>
<feature type="region of interest" description="Disordered" evidence="5">
    <location>
        <begin position="390"/>
        <end position="412"/>
    </location>
</feature>
<dbReference type="GeneID" id="108696010"/>
<dbReference type="Gene3D" id="2.30.30.140">
    <property type="match status" value="4"/>
</dbReference>
<feature type="domain" description="Tudor" evidence="6">
    <location>
        <begin position="244"/>
        <end position="304"/>
    </location>
</feature>